<protein>
    <submittedName>
        <fullName evidence="1">Uncharacterized protein</fullName>
    </submittedName>
</protein>
<proteinExistence type="predicted"/>
<dbReference type="Proteomes" id="UP000179118">
    <property type="component" value="Unassembled WGS sequence"/>
</dbReference>
<dbReference type="AlphaFoldDB" id="A0A1G2S767"/>
<reference evidence="1 2" key="1">
    <citation type="journal article" date="2016" name="Nat. Commun.">
        <title>Thousands of microbial genomes shed light on interconnected biogeochemical processes in an aquifer system.</title>
        <authorList>
            <person name="Anantharaman K."/>
            <person name="Brown C.T."/>
            <person name="Hug L.A."/>
            <person name="Sharon I."/>
            <person name="Castelle C.J."/>
            <person name="Probst A.J."/>
            <person name="Thomas B.C."/>
            <person name="Singh A."/>
            <person name="Wilkins M.J."/>
            <person name="Karaoz U."/>
            <person name="Brodie E.L."/>
            <person name="Williams K.H."/>
            <person name="Hubbard S.S."/>
            <person name="Banfield J.F."/>
        </authorList>
    </citation>
    <scope>NUCLEOTIDE SEQUENCE [LARGE SCALE GENOMIC DNA]</scope>
</reference>
<evidence type="ECO:0000313" key="1">
    <source>
        <dbReference type="EMBL" id="OHA80964.1"/>
    </source>
</evidence>
<organism evidence="1 2">
    <name type="scientific">Candidatus Yonathbacteria bacterium RIFCSPHIGHO2_02_FULL_44_14</name>
    <dbReference type="NCBI Taxonomy" id="1802724"/>
    <lineage>
        <taxon>Bacteria</taxon>
        <taxon>Candidatus Yonathiibacteriota</taxon>
    </lineage>
</organism>
<accession>A0A1G2S767</accession>
<dbReference type="EMBL" id="MHUT01000012">
    <property type="protein sequence ID" value="OHA80964.1"/>
    <property type="molecule type" value="Genomic_DNA"/>
</dbReference>
<name>A0A1G2S767_9BACT</name>
<sequence length="157" mass="17133">MKRAFIFLVVVYFLSAFGVLVFFLKNTGANATLTQELNATKTELASVKTTLDTEKTSREALEKKIVAARANALFLSLAFCPTLEATNKDAPCIKNSTEWLSQTIIAGTALTDTVAKTKMEALLIALGGKTKPTAKQLYEMLKPIEVESLRALTETLK</sequence>
<comment type="caution">
    <text evidence="1">The sequence shown here is derived from an EMBL/GenBank/DDBJ whole genome shotgun (WGS) entry which is preliminary data.</text>
</comment>
<evidence type="ECO:0000313" key="2">
    <source>
        <dbReference type="Proteomes" id="UP000179118"/>
    </source>
</evidence>
<gene>
    <name evidence="1" type="ORF">A3D51_03000</name>
</gene>